<comment type="caution">
    <text evidence="1">The sequence shown here is derived from an EMBL/GenBank/DDBJ whole genome shotgun (WGS) entry which is preliminary data.</text>
</comment>
<reference evidence="1" key="1">
    <citation type="submission" date="2021-02" db="EMBL/GenBank/DDBJ databases">
        <authorList>
            <person name="Nowell W R."/>
        </authorList>
    </citation>
    <scope>NUCLEOTIDE SEQUENCE</scope>
</reference>
<gene>
    <name evidence="1" type="ORF">KIK155_LOCUS25752</name>
</gene>
<evidence type="ECO:0000313" key="1">
    <source>
        <dbReference type="EMBL" id="CAF3687416.1"/>
    </source>
</evidence>
<accession>A0A818TSU1</accession>
<dbReference type="EMBL" id="CAJNYV010004681">
    <property type="protein sequence ID" value="CAF3687416.1"/>
    <property type="molecule type" value="Genomic_DNA"/>
</dbReference>
<proteinExistence type="predicted"/>
<protein>
    <submittedName>
        <fullName evidence="1">Uncharacterized protein</fullName>
    </submittedName>
</protein>
<organism evidence="1 2">
    <name type="scientific">Rotaria socialis</name>
    <dbReference type="NCBI Taxonomy" id="392032"/>
    <lineage>
        <taxon>Eukaryota</taxon>
        <taxon>Metazoa</taxon>
        <taxon>Spiralia</taxon>
        <taxon>Gnathifera</taxon>
        <taxon>Rotifera</taxon>
        <taxon>Eurotatoria</taxon>
        <taxon>Bdelloidea</taxon>
        <taxon>Philodinida</taxon>
        <taxon>Philodinidae</taxon>
        <taxon>Rotaria</taxon>
    </lineage>
</organism>
<sequence length="211" mass="24097">MQNYVDFRKSIQDFLRLNPSPSSADTITFLGRLENQVFNICSSLDLKIGEQNNDLIKALKERIDLGDQLNMTKEATNKIIKCYNPRRMNPSLGSDEFRSTSFINLYRTLSEVIHNSSLPYEDDKLPIPDLSEGQFSRSDALALASFYKIALPNIEYEFVTNIVHFSSDSANLFNRINLNNSMNICHTTMNATNEQSLKRKLSDGNQENEIQ</sequence>
<evidence type="ECO:0000313" key="2">
    <source>
        <dbReference type="Proteomes" id="UP000663865"/>
    </source>
</evidence>
<name>A0A818TSU1_9BILA</name>
<dbReference type="Proteomes" id="UP000663865">
    <property type="component" value="Unassembled WGS sequence"/>
</dbReference>
<dbReference type="AlphaFoldDB" id="A0A818TSU1"/>